<dbReference type="RefSeq" id="XP_011131115.1">
    <property type="nucleotide sequence ID" value="XM_011132813.1"/>
</dbReference>
<dbReference type="GeneID" id="22913532"/>
<proteinExistence type="predicted"/>
<sequence length="157" mass="17619">MHHSFETPLFRRTAVLSDLIALAGAFHMAVKEVVPRLQTKAVVPWSPSLDINLYNEIPNLLSVIREPDDARELAEIPVTQPLSIKADIVKRKLRAQDMMIMDAIRGIEQAAQKWSPPLSQLTNSVSSRLTPFQIQKQTEAVQNVIAAIHSGTNREQY</sequence>
<reference evidence="1" key="1">
    <citation type="submission" date="2013-12" db="EMBL/GenBank/DDBJ databases">
        <authorList>
            <person name="Omoto C.K."/>
            <person name="Sibley D."/>
            <person name="Venepally P."/>
            <person name="Hadjithomas M."/>
            <person name="Karamycheva S."/>
            <person name="Brunk B."/>
            <person name="Roos D."/>
            <person name="Caler E."/>
            <person name="Lorenzi H."/>
        </authorList>
    </citation>
    <scope>NUCLEOTIDE SEQUENCE</scope>
</reference>
<dbReference type="VEuPathDB" id="CryptoDB:GNI_099790"/>
<keyword evidence="2" id="KW-1185">Reference proteome</keyword>
<dbReference type="EMBL" id="AFNH02000748">
    <property type="protein sequence ID" value="EZG57003.1"/>
    <property type="molecule type" value="Genomic_DNA"/>
</dbReference>
<accession>A0A023B4L4</accession>
<organism evidence="1 2">
    <name type="scientific">Gregarina niphandrodes</name>
    <name type="common">Septate eugregarine</name>
    <dbReference type="NCBI Taxonomy" id="110365"/>
    <lineage>
        <taxon>Eukaryota</taxon>
        <taxon>Sar</taxon>
        <taxon>Alveolata</taxon>
        <taxon>Apicomplexa</taxon>
        <taxon>Conoidasida</taxon>
        <taxon>Gregarinasina</taxon>
        <taxon>Eugregarinorida</taxon>
        <taxon>Gregarinidae</taxon>
        <taxon>Gregarina</taxon>
    </lineage>
</organism>
<name>A0A023B4L4_GRENI</name>
<protein>
    <submittedName>
        <fullName evidence="1">Uncharacterized protein</fullName>
    </submittedName>
</protein>
<evidence type="ECO:0000313" key="2">
    <source>
        <dbReference type="Proteomes" id="UP000019763"/>
    </source>
</evidence>
<gene>
    <name evidence="1" type="ORF">GNI_099790</name>
</gene>
<dbReference type="AlphaFoldDB" id="A0A023B4L4"/>
<comment type="caution">
    <text evidence="1">The sequence shown here is derived from an EMBL/GenBank/DDBJ whole genome shotgun (WGS) entry which is preliminary data.</text>
</comment>
<evidence type="ECO:0000313" key="1">
    <source>
        <dbReference type="EMBL" id="EZG57003.1"/>
    </source>
</evidence>
<dbReference type="Proteomes" id="UP000019763">
    <property type="component" value="Unassembled WGS sequence"/>
</dbReference>